<dbReference type="EMBL" id="ML732223">
    <property type="protein sequence ID" value="KAB8073623.1"/>
    <property type="molecule type" value="Genomic_DNA"/>
</dbReference>
<feature type="domain" description="AMP-dependent synthetase/ligase" evidence="4">
    <location>
        <begin position="8"/>
        <end position="343"/>
    </location>
</feature>
<evidence type="ECO:0000256" key="1">
    <source>
        <dbReference type="ARBA" id="ARBA00022450"/>
    </source>
</evidence>
<dbReference type="Gene3D" id="3.40.50.720">
    <property type="entry name" value="NAD(P)-binding Rossmann-like Domain"/>
    <property type="match status" value="1"/>
</dbReference>
<comment type="similarity">
    <text evidence="3">Belongs to the NRP synthetase family.</text>
</comment>
<dbReference type="SUPFAM" id="SSF51735">
    <property type="entry name" value="NAD(P)-binding Rossmann-fold domains"/>
    <property type="match status" value="1"/>
</dbReference>
<name>A0A5N5WYI4_9EURO</name>
<gene>
    <name evidence="6" type="ORF">BDV29DRAFT_201726</name>
</gene>
<evidence type="ECO:0000259" key="4">
    <source>
        <dbReference type="Pfam" id="PF00501"/>
    </source>
</evidence>
<evidence type="ECO:0000313" key="7">
    <source>
        <dbReference type="Proteomes" id="UP000326565"/>
    </source>
</evidence>
<dbReference type="Proteomes" id="UP000326565">
    <property type="component" value="Unassembled WGS sequence"/>
</dbReference>
<dbReference type="PANTHER" id="PTHR44845">
    <property type="entry name" value="CARRIER DOMAIN-CONTAINING PROTEIN"/>
    <property type="match status" value="1"/>
</dbReference>
<keyword evidence="2" id="KW-0597">Phosphoprotein</keyword>
<dbReference type="InterPro" id="IPR045851">
    <property type="entry name" value="AMP-bd_C_sf"/>
</dbReference>
<sequence length="979" mass="109727">MEDLLFMDGQVSLKYSELIARADVLCQKLREKLFDSQEPICIFLESGLNQIIAQVAVLRAGGSCVPVEPSVPDMRLVDMLHDINSRYVITSKALTHRVSEFEVILVEDANEGDTPSAKNSTSSVLAGCSERHRSHILFTSGSAGKPKAVQILASSILHLVTTTPVTPLNPTDRMSSFVNPGFDLSLFEIWATLLSGATIVVIPQTIVTDPFSLGNFLQKWKVTVVIMPTALFNVICLHSPSTFHDLRHVLVVGEAANVNVMQKVLKSGAPQKLWNAYGPTETTTFSSLQLVSVDEAQRGRIGIGEPVGQTRWFLLDDQLNPITDKDQTGEICIAGPGLSQGYYNEPEANEERFICLEAQKLGEDATEHIRVYRTGDIGKWRIPLQSMDYIGRADNQIKRSGYRIELGDIERTLERNPYIKANATLYSKSEGDDSSDLLVAYVIPESWEDDFKPGDIINWAKERLLHYMVPDRVIRLREFPLTPRGKVDRNALNDNYHDTFREQKAEKAHIDPQERDPQTGDLSSWLKSTLQNSLDVSHFDIRDNFSLTGSPLCQLPVTMDALHANPTLESLVTFLHQASKASDGPIEISRLEQDSCIADDVQLLPDWQANTEGRVFITGVTGFVGAYLLHYLLSMPTVRKVACLVRSRGGGSATDRIQKTLEKYDLWGPSLEKMEKVMALDGDLSDDTLGLGEDRFTWLANWASIVFHIGAKVNWCEPYESHFESNIVGTRNAIRLAASGRRKPLHYLSSIDAWSVTGLVCNTKSVTEDGPLKPHLCSTRYDTGYAQSQWVAEEMVRRVRDRGLPVAIYRPGFVIGDSERAAGNPDDFFSRLIMGCIQIGYWPELPCQRLEYVTIDYVCSAILHIASKNHNLGRSYSLVSPDVTQSVDLEGTCVLLNKAGYSVKQIPYREWVAKVRELSDSPLLPLLPLLEEPILRDLTRMQALQALADRPDIRYTPLEHTLLRRKIDYWLRKGYYSLR</sequence>
<protein>
    <submittedName>
        <fullName evidence="6">NRPS-like enzyme</fullName>
    </submittedName>
</protein>
<dbReference type="AlphaFoldDB" id="A0A5N5WYI4"/>
<keyword evidence="7" id="KW-1185">Reference proteome</keyword>
<evidence type="ECO:0000313" key="6">
    <source>
        <dbReference type="EMBL" id="KAB8073623.1"/>
    </source>
</evidence>
<organism evidence="6 7">
    <name type="scientific">Aspergillus leporis</name>
    <dbReference type="NCBI Taxonomy" id="41062"/>
    <lineage>
        <taxon>Eukaryota</taxon>
        <taxon>Fungi</taxon>
        <taxon>Dikarya</taxon>
        <taxon>Ascomycota</taxon>
        <taxon>Pezizomycotina</taxon>
        <taxon>Eurotiomycetes</taxon>
        <taxon>Eurotiomycetidae</taxon>
        <taxon>Eurotiales</taxon>
        <taxon>Aspergillaceae</taxon>
        <taxon>Aspergillus</taxon>
        <taxon>Aspergillus subgen. Circumdati</taxon>
    </lineage>
</organism>
<feature type="domain" description="Thioester reductase (TE)" evidence="5">
    <location>
        <begin position="617"/>
        <end position="862"/>
    </location>
</feature>
<dbReference type="OrthoDB" id="408177at2759"/>
<dbReference type="CDD" id="cd05930">
    <property type="entry name" value="A_NRPS"/>
    <property type="match status" value="1"/>
</dbReference>
<accession>A0A5N5WYI4</accession>
<dbReference type="Gene3D" id="3.40.50.980">
    <property type="match status" value="2"/>
</dbReference>
<proteinExistence type="inferred from homology"/>
<evidence type="ECO:0000256" key="3">
    <source>
        <dbReference type="ARBA" id="ARBA00029454"/>
    </source>
</evidence>
<dbReference type="NCBIfam" id="TIGR01746">
    <property type="entry name" value="Thioester-redct"/>
    <property type="match status" value="1"/>
</dbReference>
<dbReference type="InterPro" id="IPR010080">
    <property type="entry name" value="Thioester_reductase-like_dom"/>
</dbReference>
<dbReference type="SUPFAM" id="SSF56801">
    <property type="entry name" value="Acetyl-CoA synthetase-like"/>
    <property type="match status" value="1"/>
</dbReference>
<evidence type="ECO:0000259" key="5">
    <source>
        <dbReference type="Pfam" id="PF07993"/>
    </source>
</evidence>
<dbReference type="InterPro" id="IPR036291">
    <property type="entry name" value="NAD(P)-bd_dom_sf"/>
</dbReference>
<dbReference type="Pfam" id="PF00501">
    <property type="entry name" value="AMP-binding"/>
    <property type="match status" value="1"/>
</dbReference>
<dbReference type="Pfam" id="PF07993">
    <property type="entry name" value="NAD_binding_4"/>
    <property type="match status" value="1"/>
</dbReference>
<dbReference type="PANTHER" id="PTHR44845:SF6">
    <property type="entry name" value="BETA-ALANINE-ACTIVATING ENZYME"/>
    <property type="match status" value="1"/>
</dbReference>
<dbReference type="InterPro" id="IPR000873">
    <property type="entry name" value="AMP-dep_synth/lig_dom"/>
</dbReference>
<keyword evidence="1" id="KW-0596">Phosphopantetheine</keyword>
<dbReference type="CDD" id="cd05235">
    <property type="entry name" value="SDR_e1"/>
    <property type="match status" value="1"/>
</dbReference>
<evidence type="ECO:0000256" key="2">
    <source>
        <dbReference type="ARBA" id="ARBA00022553"/>
    </source>
</evidence>
<dbReference type="Gene3D" id="2.30.38.10">
    <property type="entry name" value="Luciferase, Domain 3"/>
    <property type="match status" value="1"/>
</dbReference>
<reference evidence="6 7" key="1">
    <citation type="submission" date="2019-04" db="EMBL/GenBank/DDBJ databases">
        <title>Friends and foes A comparative genomics study of 23 Aspergillus species from section Flavi.</title>
        <authorList>
            <consortium name="DOE Joint Genome Institute"/>
            <person name="Kjaerbolling I."/>
            <person name="Vesth T."/>
            <person name="Frisvad J.C."/>
            <person name="Nybo J.L."/>
            <person name="Theobald S."/>
            <person name="Kildgaard S."/>
            <person name="Isbrandt T."/>
            <person name="Kuo A."/>
            <person name="Sato A."/>
            <person name="Lyhne E.K."/>
            <person name="Kogle M.E."/>
            <person name="Wiebenga A."/>
            <person name="Kun R.S."/>
            <person name="Lubbers R.J."/>
            <person name="Makela M.R."/>
            <person name="Barry K."/>
            <person name="Chovatia M."/>
            <person name="Clum A."/>
            <person name="Daum C."/>
            <person name="Haridas S."/>
            <person name="He G."/>
            <person name="LaButti K."/>
            <person name="Lipzen A."/>
            <person name="Mondo S."/>
            <person name="Riley R."/>
            <person name="Salamov A."/>
            <person name="Simmons B.A."/>
            <person name="Magnuson J.K."/>
            <person name="Henrissat B."/>
            <person name="Mortensen U.H."/>
            <person name="Larsen T.O."/>
            <person name="Devries R.P."/>
            <person name="Grigoriev I.V."/>
            <person name="Machida M."/>
            <person name="Baker S.E."/>
            <person name="Andersen M.R."/>
        </authorList>
    </citation>
    <scope>NUCLEOTIDE SEQUENCE [LARGE SCALE GENOMIC DNA]</scope>
    <source>
        <strain evidence="6 7">CBS 151.66</strain>
    </source>
</reference>
<dbReference type="Gene3D" id="3.30.300.30">
    <property type="match status" value="1"/>
</dbReference>
<dbReference type="InterPro" id="IPR013120">
    <property type="entry name" value="FAR_NAD-bd"/>
</dbReference>